<protein>
    <recommendedName>
        <fullName evidence="11">Protein kinase domain-containing protein</fullName>
    </recommendedName>
</protein>
<comment type="similarity">
    <text evidence="10">Belongs to the protein kinase superfamily.</text>
</comment>
<dbReference type="eggNOG" id="KOG0580">
    <property type="taxonomic scope" value="Eukaryota"/>
</dbReference>
<dbReference type="InterPro" id="IPR017441">
    <property type="entry name" value="Protein_kinase_ATP_BS"/>
</dbReference>
<evidence type="ECO:0000256" key="7">
    <source>
        <dbReference type="PIRSR" id="PIRSR630616-2"/>
    </source>
</evidence>
<dbReference type="PROSITE" id="PS50011">
    <property type="entry name" value="PROTEIN_KINASE_DOM"/>
    <property type="match status" value="1"/>
</dbReference>
<evidence type="ECO:0000256" key="1">
    <source>
        <dbReference type="ARBA" id="ARBA00022527"/>
    </source>
</evidence>
<keyword evidence="5 7" id="KW-0067">ATP-binding</keyword>
<dbReference type="EMBL" id="GL983811">
    <property type="protein sequence ID" value="EGR31838.1"/>
    <property type="molecule type" value="Genomic_DNA"/>
</dbReference>
<evidence type="ECO:0000256" key="5">
    <source>
        <dbReference type="ARBA" id="ARBA00022840"/>
    </source>
</evidence>
<feature type="cross-link" description="Glycyl lysine isopeptide (Lys-Gly) (interchain with G-Cter in SUMO2)" evidence="8">
    <location>
        <position position="271"/>
    </location>
</feature>
<dbReference type="OMA" id="ENILMCE"/>
<dbReference type="Proteomes" id="UP000008983">
    <property type="component" value="Unassembled WGS sequence"/>
</dbReference>
<dbReference type="GO" id="GO:0004674">
    <property type="term" value="F:protein serine/threonine kinase activity"/>
    <property type="evidence" value="ECO:0007669"/>
    <property type="project" value="UniProtKB-KW"/>
</dbReference>
<feature type="binding site" evidence="7 9">
    <location>
        <position position="174"/>
    </location>
    <ligand>
        <name>ATP</name>
        <dbReference type="ChEBI" id="CHEBI:30616"/>
    </ligand>
</feature>
<dbReference type="PROSITE" id="PS00108">
    <property type="entry name" value="PROTEIN_KINASE_ST"/>
    <property type="match status" value="1"/>
</dbReference>
<dbReference type="InParanoid" id="G0QSF9"/>
<dbReference type="SMART" id="SM00220">
    <property type="entry name" value="S_TKc"/>
    <property type="match status" value="1"/>
</dbReference>
<evidence type="ECO:0000313" key="13">
    <source>
        <dbReference type="Proteomes" id="UP000008983"/>
    </source>
</evidence>
<evidence type="ECO:0000256" key="2">
    <source>
        <dbReference type="ARBA" id="ARBA00022679"/>
    </source>
</evidence>
<dbReference type="InterPro" id="IPR011009">
    <property type="entry name" value="Kinase-like_dom_sf"/>
</dbReference>
<dbReference type="Gene3D" id="1.10.510.10">
    <property type="entry name" value="Transferase(Phosphotransferase) domain 1"/>
    <property type="match status" value="1"/>
</dbReference>
<feature type="domain" description="Protein kinase" evidence="11">
    <location>
        <begin position="145"/>
        <end position="396"/>
    </location>
</feature>
<dbReference type="STRING" id="857967.G0QSF9"/>
<keyword evidence="4" id="KW-0418">Kinase</keyword>
<dbReference type="PROSITE" id="PS00107">
    <property type="entry name" value="PROTEIN_KINASE_ATP"/>
    <property type="match status" value="1"/>
</dbReference>
<dbReference type="GeneID" id="14907997"/>
<dbReference type="FunFam" id="3.30.200.20:FF:000042">
    <property type="entry name" value="Aurora kinase A"/>
    <property type="match status" value="1"/>
</dbReference>
<name>G0QSF9_ICHMU</name>
<keyword evidence="3 7" id="KW-0547">Nucleotide-binding</keyword>
<feature type="binding site" evidence="7">
    <location>
        <begin position="224"/>
        <end position="226"/>
    </location>
    <ligand>
        <name>ATP</name>
        <dbReference type="ChEBI" id="CHEBI:30616"/>
    </ligand>
</feature>
<evidence type="ECO:0000313" key="12">
    <source>
        <dbReference type="EMBL" id="EGR31838.1"/>
    </source>
</evidence>
<evidence type="ECO:0000259" key="11">
    <source>
        <dbReference type="PROSITE" id="PS50011"/>
    </source>
</evidence>
<evidence type="ECO:0000256" key="9">
    <source>
        <dbReference type="PROSITE-ProRule" id="PRU10141"/>
    </source>
</evidence>
<feature type="active site" description="Proton acceptor" evidence="6">
    <location>
        <position position="269"/>
    </location>
</feature>
<dbReference type="InterPro" id="IPR030616">
    <property type="entry name" value="Aur-like"/>
</dbReference>
<dbReference type="OrthoDB" id="40902at2759"/>
<feature type="binding site" evidence="7">
    <location>
        <position position="286"/>
    </location>
    <ligand>
        <name>ATP</name>
        <dbReference type="ChEBI" id="CHEBI:30616"/>
    </ligand>
</feature>
<dbReference type="AlphaFoldDB" id="G0QSF9"/>
<evidence type="ECO:0000256" key="6">
    <source>
        <dbReference type="PIRSR" id="PIRSR630616-1"/>
    </source>
</evidence>
<gene>
    <name evidence="12" type="ORF">IMG5_100910</name>
</gene>
<dbReference type="GO" id="GO:0005524">
    <property type="term" value="F:ATP binding"/>
    <property type="evidence" value="ECO:0007669"/>
    <property type="project" value="UniProtKB-UniRule"/>
</dbReference>
<sequence length="398" mass="47935">MINFINNNYIYDKIKENQLENKQSLANTFQLKNFKELNDKKEILKNQIFKDQKQKKAIFEYVQNFQINKQQNQKNQKLNDYQTAFYEKLKQNTHEKIQQQYKQQQINNKQNQQQNNFINLNYEYLDQQYTLKQKQNHQNFSISQLEFIKYIGKGVFGGVYMVRNKVDQNIYALKVINKQIIKQNEMQDQFQREVLINKNYCKNKNIIQFIDYFQDEQNHFILLEYANDGNLAYFLKKNLKFDERISKKMVKQIALAIQFLHNQNIFHRDLKLENILIQNGVIKICDFGCANYSSKIFKKRSFCGTLEYLAPEIIQNQIYDKEIDIWALGIICFELNAGFTPFARNTESNTCQAIQKDMVLYPKHFSQNLIEFLESILKKNQYERICINQLLENKWLQY</sequence>
<dbReference type="PANTHER" id="PTHR24350">
    <property type="entry name" value="SERINE/THREONINE-PROTEIN KINASE IAL-RELATED"/>
    <property type="match status" value="1"/>
</dbReference>
<dbReference type="InterPro" id="IPR000719">
    <property type="entry name" value="Prot_kinase_dom"/>
</dbReference>
<feature type="binding site" evidence="7">
    <location>
        <begin position="273"/>
        <end position="274"/>
    </location>
    <ligand>
        <name>ATP</name>
        <dbReference type="ChEBI" id="CHEBI:30616"/>
    </ligand>
</feature>
<accession>G0QSF9</accession>
<evidence type="ECO:0000256" key="8">
    <source>
        <dbReference type="PIRSR" id="PIRSR630616-3"/>
    </source>
</evidence>
<evidence type="ECO:0000256" key="4">
    <source>
        <dbReference type="ARBA" id="ARBA00022777"/>
    </source>
</evidence>
<evidence type="ECO:0000256" key="10">
    <source>
        <dbReference type="RuleBase" id="RU000304"/>
    </source>
</evidence>
<keyword evidence="2" id="KW-0808">Transferase</keyword>
<dbReference type="InterPro" id="IPR008271">
    <property type="entry name" value="Ser/Thr_kinase_AS"/>
</dbReference>
<evidence type="ECO:0000256" key="3">
    <source>
        <dbReference type="ARBA" id="ARBA00022741"/>
    </source>
</evidence>
<dbReference type="SUPFAM" id="SSF56112">
    <property type="entry name" value="Protein kinase-like (PK-like)"/>
    <property type="match status" value="1"/>
</dbReference>
<organism evidence="12 13">
    <name type="scientific">Ichthyophthirius multifiliis</name>
    <name type="common">White spot disease agent</name>
    <name type="synonym">Ich</name>
    <dbReference type="NCBI Taxonomy" id="5932"/>
    <lineage>
        <taxon>Eukaryota</taxon>
        <taxon>Sar</taxon>
        <taxon>Alveolata</taxon>
        <taxon>Ciliophora</taxon>
        <taxon>Intramacronucleata</taxon>
        <taxon>Oligohymenophorea</taxon>
        <taxon>Hymenostomatida</taxon>
        <taxon>Ophryoglenina</taxon>
        <taxon>Ichthyophthirius</taxon>
    </lineage>
</organism>
<dbReference type="Pfam" id="PF00069">
    <property type="entry name" value="Pkinase"/>
    <property type="match status" value="1"/>
</dbReference>
<keyword evidence="13" id="KW-1185">Reference proteome</keyword>
<proteinExistence type="inferred from homology"/>
<dbReference type="RefSeq" id="XP_004035324.1">
    <property type="nucleotide sequence ID" value="XM_004035276.1"/>
</dbReference>
<reference evidence="12 13" key="1">
    <citation type="submission" date="2011-07" db="EMBL/GenBank/DDBJ databases">
        <authorList>
            <person name="Coyne R."/>
            <person name="Brami D."/>
            <person name="Johnson J."/>
            <person name="Hostetler J."/>
            <person name="Hannick L."/>
            <person name="Clark T."/>
            <person name="Cassidy-Hanley D."/>
            <person name="Inman J."/>
        </authorList>
    </citation>
    <scope>NUCLEOTIDE SEQUENCE [LARGE SCALE GENOMIC DNA]</scope>
    <source>
        <strain evidence="12 13">G5</strain>
    </source>
</reference>
<keyword evidence="1 10" id="KW-0723">Serine/threonine-protein kinase</keyword>